<reference evidence="10" key="1">
    <citation type="submission" date="2021-02" db="EMBL/GenBank/DDBJ databases">
        <title>Natrosporangium hydrolyticum gen. nov., sp. nov, a haloalkaliphilic actinobacterium from a soda solonchak soil.</title>
        <authorList>
            <person name="Sorokin D.Y."/>
            <person name="Khijniak T.V."/>
            <person name="Zakharycheva A.P."/>
            <person name="Boueva O.V."/>
            <person name="Ariskina E.V."/>
            <person name="Hahnke R.L."/>
            <person name="Bunk B."/>
            <person name="Sproer C."/>
            <person name="Schumann P."/>
            <person name="Evtushenko L.I."/>
            <person name="Kublanov I.V."/>
        </authorList>
    </citation>
    <scope>NUCLEOTIDE SEQUENCE</scope>
    <source>
        <strain evidence="10">DSM 106523</strain>
    </source>
</reference>
<evidence type="ECO:0000256" key="8">
    <source>
        <dbReference type="HAMAP-Rule" id="MF_00265"/>
    </source>
</evidence>
<feature type="binding site" evidence="8">
    <location>
        <position position="104"/>
    </location>
    <ligand>
        <name>Mg(2+)</name>
        <dbReference type="ChEBI" id="CHEBI:18420"/>
    </ligand>
</feature>
<dbReference type="PANTHER" id="PTHR33653:SF1">
    <property type="entry name" value="RIBONUCLEASE VAPC2"/>
    <property type="match status" value="1"/>
</dbReference>
<evidence type="ECO:0000313" key="10">
    <source>
        <dbReference type="EMBL" id="QSB12839.1"/>
    </source>
</evidence>
<dbReference type="InterPro" id="IPR029060">
    <property type="entry name" value="PIN-like_dom_sf"/>
</dbReference>
<gene>
    <name evidence="8" type="primary">vapC</name>
    <name evidence="10" type="ORF">JQS43_14235</name>
</gene>
<evidence type="ECO:0000256" key="2">
    <source>
        <dbReference type="ARBA" id="ARBA00022649"/>
    </source>
</evidence>
<dbReference type="EMBL" id="CP070499">
    <property type="protein sequence ID" value="QSB12839.1"/>
    <property type="molecule type" value="Genomic_DNA"/>
</dbReference>
<proteinExistence type="inferred from homology"/>
<evidence type="ECO:0000313" key="11">
    <source>
        <dbReference type="Proteomes" id="UP000662857"/>
    </source>
</evidence>
<dbReference type="HAMAP" id="MF_00265">
    <property type="entry name" value="VapC_Nob1"/>
    <property type="match status" value="1"/>
</dbReference>
<keyword evidence="5 8" id="KW-0378">Hydrolase</keyword>
<keyword evidence="4 8" id="KW-0479">Metal-binding</keyword>
<comment type="cofactor">
    <cofactor evidence="1 8">
        <name>Mg(2+)</name>
        <dbReference type="ChEBI" id="CHEBI:18420"/>
    </cofactor>
</comment>
<dbReference type="Pfam" id="PF01850">
    <property type="entry name" value="PIN"/>
    <property type="match status" value="1"/>
</dbReference>
<dbReference type="CDD" id="cd18731">
    <property type="entry name" value="PIN_NgFitB-like"/>
    <property type="match status" value="1"/>
</dbReference>
<evidence type="ECO:0000256" key="5">
    <source>
        <dbReference type="ARBA" id="ARBA00022801"/>
    </source>
</evidence>
<evidence type="ECO:0000256" key="7">
    <source>
        <dbReference type="ARBA" id="ARBA00038093"/>
    </source>
</evidence>
<comment type="similarity">
    <text evidence="7 8">Belongs to the PINc/VapC protein family.</text>
</comment>
<dbReference type="GO" id="GO:0016787">
    <property type="term" value="F:hydrolase activity"/>
    <property type="evidence" value="ECO:0007669"/>
    <property type="project" value="UniProtKB-KW"/>
</dbReference>
<evidence type="ECO:0000256" key="3">
    <source>
        <dbReference type="ARBA" id="ARBA00022722"/>
    </source>
</evidence>
<keyword evidence="8" id="KW-0800">Toxin</keyword>
<feature type="domain" description="PIN" evidence="9">
    <location>
        <begin position="2"/>
        <end position="127"/>
    </location>
</feature>
<dbReference type="GO" id="GO:0004540">
    <property type="term" value="F:RNA nuclease activity"/>
    <property type="evidence" value="ECO:0007669"/>
    <property type="project" value="InterPro"/>
</dbReference>
<evidence type="ECO:0000256" key="6">
    <source>
        <dbReference type="ARBA" id="ARBA00022842"/>
    </source>
</evidence>
<dbReference type="InterPro" id="IPR050556">
    <property type="entry name" value="Type_II_TA_system_RNase"/>
</dbReference>
<evidence type="ECO:0000256" key="4">
    <source>
        <dbReference type="ARBA" id="ARBA00022723"/>
    </source>
</evidence>
<evidence type="ECO:0000259" key="9">
    <source>
        <dbReference type="Pfam" id="PF01850"/>
    </source>
</evidence>
<sequence length="141" mass="15267">MIILDTNVISEPLRPRPAAGVVTWLDAQAVETLYLTTISLAEVRYGIACLPEGRRRQELQDRFEGEFVPLFHGRTLAFDEPASTAYGTLRAQARAQGLAVGDFDALIASIARVTGFAVATRDTAPFEATGVAVVNPFDESQ</sequence>
<dbReference type="GO" id="GO:0000287">
    <property type="term" value="F:magnesium ion binding"/>
    <property type="evidence" value="ECO:0007669"/>
    <property type="project" value="UniProtKB-UniRule"/>
</dbReference>
<accession>A0A895YBZ1</accession>
<keyword evidence="3 8" id="KW-0540">Nuclease</keyword>
<feature type="binding site" evidence="8">
    <location>
        <position position="5"/>
    </location>
    <ligand>
        <name>Mg(2+)</name>
        <dbReference type="ChEBI" id="CHEBI:18420"/>
    </ligand>
</feature>
<keyword evidence="6 8" id="KW-0460">Magnesium</keyword>
<dbReference type="GO" id="GO:0090729">
    <property type="term" value="F:toxin activity"/>
    <property type="evidence" value="ECO:0007669"/>
    <property type="project" value="UniProtKB-KW"/>
</dbReference>
<protein>
    <recommendedName>
        <fullName evidence="8">Ribonuclease VapC</fullName>
        <shortName evidence="8">RNase VapC</shortName>
        <ecNumber evidence="8">3.1.-.-</ecNumber>
    </recommendedName>
    <alternativeName>
        <fullName evidence="8">Toxin VapC</fullName>
    </alternativeName>
</protein>
<dbReference type="RefSeq" id="WP_239674883.1">
    <property type="nucleotide sequence ID" value="NZ_CP070499.1"/>
</dbReference>
<dbReference type="SUPFAM" id="SSF88723">
    <property type="entry name" value="PIN domain-like"/>
    <property type="match status" value="1"/>
</dbReference>
<dbReference type="InterPro" id="IPR022907">
    <property type="entry name" value="VapC_family"/>
</dbReference>
<dbReference type="EC" id="3.1.-.-" evidence="8"/>
<dbReference type="PANTHER" id="PTHR33653">
    <property type="entry name" value="RIBONUCLEASE VAPC2"/>
    <property type="match status" value="1"/>
</dbReference>
<name>A0A895YBZ1_9ACTN</name>
<dbReference type="Gene3D" id="3.40.50.1010">
    <property type="entry name" value="5'-nuclease"/>
    <property type="match status" value="1"/>
</dbReference>
<dbReference type="Proteomes" id="UP000662857">
    <property type="component" value="Chromosome"/>
</dbReference>
<organism evidence="10 11">
    <name type="scientific">Natronosporangium hydrolyticum</name>
    <dbReference type="NCBI Taxonomy" id="2811111"/>
    <lineage>
        <taxon>Bacteria</taxon>
        <taxon>Bacillati</taxon>
        <taxon>Actinomycetota</taxon>
        <taxon>Actinomycetes</taxon>
        <taxon>Micromonosporales</taxon>
        <taxon>Micromonosporaceae</taxon>
        <taxon>Natronosporangium</taxon>
    </lineage>
</organism>
<keyword evidence="2 8" id="KW-1277">Toxin-antitoxin system</keyword>
<keyword evidence="11" id="KW-1185">Reference proteome</keyword>
<comment type="function">
    <text evidence="8">Toxic component of a toxin-antitoxin (TA) system. An RNase.</text>
</comment>
<evidence type="ECO:0000256" key="1">
    <source>
        <dbReference type="ARBA" id="ARBA00001946"/>
    </source>
</evidence>
<dbReference type="InterPro" id="IPR002716">
    <property type="entry name" value="PIN_dom"/>
</dbReference>
<dbReference type="AlphaFoldDB" id="A0A895YBZ1"/>
<dbReference type="KEGG" id="nhy:JQS43_14235"/>